<evidence type="ECO:0000313" key="2">
    <source>
        <dbReference type="Proteomes" id="UP000003299"/>
    </source>
</evidence>
<dbReference type="AlphaFoldDB" id="F0BHG0"/>
<gene>
    <name evidence="1" type="ORF">XVE_3695</name>
</gene>
<organism evidence="1 2">
    <name type="scientific">Xanthomonas vesicatoria ATCC 35937</name>
    <dbReference type="NCBI Taxonomy" id="925775"/>
    <lineage>
        <taxon>Bacteria</taxon>
        <taxon>Pseudomonadati</taxon>
        <taxon>Pseudomonadota</taxon>
        <taxon>Gammaproteobacteria</taxon>
        <taxon>Lysobacterales</taxon>
        <taxon>Lysobacteraceae</taxon>
        <taxon>Xanthomonas</taxon>
    </lineage>
</organism>
<name>F0BHG0_9XANT</name>
<proteinExistence type="predicted"/>
<comment type="caution">
    <text evidence="1">The sequence shown here is derived from an EMBL/GenBank/DDBJ whole genome shotgun (WGS) entry which is preliminary data.</text>
</comment>
<reference evidence="1 2" key="1">
    <citation type="journal article" date="2011" name="BMC Genomics">
        <title>Comparative genomics reveals diversity among xanthomonads infecting tomato and pepper.</title>
        <authorList>
            <person name="Potnis N."/>
            <person name="Krasileva K."/>
            <person name="Chow V."/>
            <person name="Almeida N.F."/>
            <person name="Patil P.B."/>
            <person name="Ryan R.P."/>
            <person name="Sharlach M."/>
            <person name="Behlau F."/>
            <person name="Dow J.M."/>
            <person name="Momol M.T."/>
            <person name="White F.F."/>
            <person name="Preston J.F."/>
            <person name="Vinatzer B.A."/>
            <person name="Koebnik R."/>
            <person name="Setubal J.C."/>
            <person name="Norman D.J."/>
            <person name="Staskawicz B.J."/>
            <person name="Jones J.B."/>
        </authorList>
    </citation>
    <scope>NUCLEOTIDE SEQUENCE [LARGE SCALE GENOMIC DNA]</scope>
    <source>
        <strain evidence="1 2">ATCC 35937</strain>
    </source>
</reference>
<dbReference type="EMBL" id="AEQV01000154">
    <property type="protein sequence ID" value="EGD08072.1"/>
    <property type="molecule type" value="Genomic_DNA"/>
</dbReference>
<evidence type="ECO:0000313" key="1">
    <source>
        <dbReference type="EMBL" id="EGD08072.1"/>
    </source>
</evidence>
<protein>
    <submittedName>
        <fullName evidence="1">Uncharacterized protein</fullName>
    </submittedName>
</protein>
<accession>F0BHG0</accession>
<sequence>MSRHCVYDNARACPGIVVSAAGSTTICRVIDALFHRHRNVQRIRVDPFQTADVVAVLVGIGAAAVMGIDAADAAEIVRGGVRVELIQAQHLFALQHVQAIERDRGDDGATAAAHRTIATAWIDQAVR</sequence>
<dbReference type="Proteomes" id="UP000003299">
    <property type="component" value="Unassembled WGS sequence"/>
</dbReference>